<keyword evidence="1" id="KW-0472">Membrane</keyword>
<keyword evidence="1" id="KW-0812">Transmembrane</keyword>
<proteinExistence type="predicted"/>
<protein>
    <submittedName>
        <fullName evidence="2">Uncharacterized protein</fullName>
    </submittedName>
</protein>
<keyword evidence="1" id="KW-1133">Transmembrane helix</keyword>
<feature type="transmembrane region" description="Helical" evidence="1">
    <location>
        <begin position="6"/>
        <end position="21"/>
    </location>
</feature>
<evidence type="ECO:0000313" key="2">
    <source>
        <dbReference type="EMBL" id="MPM49750.1"/>
    </source>
</evidence>
<evidence type="ECO:0000256" key="1">
    <source>
        <dbReference type="SAM" id="Phobius"/>
    </source>
</evidence>
<name>A0A645A9A2_9ZZZZ</name>
<accession>A0A645A9A2</accession>
<sequence>MKPGNQYIFIYMVLNPAVYLLKDKYKFVIKT</sequence>
<dbReference type="EMBL" id="VSSQ01012659">
    <property type="protein sequence ID" value="MPM49750.1"/>
    <property type="molecule type" value="Genomic_DNA"/>
</dbReference>
<dbReference type="AlphaFoldDB" id="A0A645A9A2"/>
<comment type="caution">
    <text evidence="2">The sequence shown here is derived from an EMBL/GenBank/DDBJ whole genome shotgun (WGS) entry which is preliminary data.</text>
</comment>
<organism evidence="2">
    <name type="scientific">bioreactor metagenome</name>
    <dbReference type="NCBI Taxonomy" id="1076179"/>
    <lineage>
        <taxon>unclassified sequences</taxon>
        <taxon>metagenomes</taxon>
        <taxon>ecological metagenomes</taxon>
    </lineage>
</organism>
<gene>
    <name evidence="2" type="ORF">SDC9_96481</name>
</gene>
<reference evidence="2" key="1">
    <citation type="submission" date="2019-08" db="EMBL/GenBank/DDBJ databases">
        <authorList>
            <person name="Kucharzyk K."/>
            <person name="Murdoch R.W."/>
            <person name="Higgins S."/>
            <person name="Loffler F."/>
        </authorList>
    </citation>
    <scope>NUCLEOTIDE SEQUENCE</scope>
</reference>